<dbReference type="PROSITE" id="PS50110">
    <property type="entry name" value="RESPONSE_REGULATORY"/>
    <property type="match status" value="1"/>
</dbReference>
<dbReference type="EMBL" id="WELI01000005">
    <property type="protein sequence ID" value="KAB7730125.1"/>
    <property type="molecule type" value="Genomic_DNA"/>
</dbReference>
<gene>
    <name evidence="3" type="ORF">F5984_13155</name>
</gene>
<feature type="domain" description="Response regulatory" evidence="2">
    <location>
        <begin position="8"/>
        <end position="130"/>
    </location>
</feature>
<protein>
    <submittedName>
        <fullName evidence="3">Response regulator</fullName>
    </submittedName>
</protein>
<name>A0A7J5TYI6_9BACT</name>
<dbReference type="InterPro" id="IPR011006">
    <property type="entry name" value="CheY-like_superfamily"/>
</dbReference>
<evidence type="ECO:0000259" key="2">
    <source>
        <dbReference type="PROSITE" id="PS50110"/>
    </source>
</evidence>
<dbReference type="PANTHER" id="PTHR44520:SF2">
    <property type="entry name" value="RESPONSE REGULATOR RCP1"/>
    <property type="match status" value="1"/>
</dbReference>
<dbReference type="Proteomes" id="UP000488299">
    <property type="component" value="Unassembled WGS sequence"/>
</dbReference>
<accession>A0A7J5TYI6</accession>
<keyword evidence="4" id="KW-1185">Reference proteome</keyword>
<feature type="modified residue" description="4-aspartylphosphate" evidence="1">
    <location>
        <position position="62"/>
    </location>
</feature>
<dbReference type="SMART" id="SM00448">
    <property type="entry name" value="REC"/>
    <property type="match status" value="1"/>
</dbReference>
<dbReference type="PANTHER" id="PTHR44520">
    <property type="entry name" value="RESPONSE REGULATOR RCP1-RELATED"/>
    <property type="match status" value="1"/>
</dbReference>
<evidence type="ECO:0000313" key="3">
    <source>
        <dbReference type="EMBL" id="KAB7730125.1"/>
    </source>
</evidence>
<sequence>MATKPQLRILLVDDDVDTVHVVRYTLQKVDPATVLDVAGSREELITHLERAVKPYYNLLLLDLMLEGEMNGLALVDLIRSYPNTRLMPIIALSFRDDHQTVQASYQRRVNSYLQKPETLEEWERVMLALTNYWKVSALPSE</sequence>
<comment type="caution">
    <text evidence="3">The sequence shown here is derived from an EMBL/GenBank/DDBJ whole genome shotgun (WGS) entry which is preliminary data.</text>
</comment>
<dbReference type="InterPro" id="IPR052893">
    <property type="entry name" value="TCS_response_regulator"/>
</dbReference>
<reference evidence="3 4" key="1">
    <citation type="submission" date="2019-10" db="EMBL/GenBank/DDBJ databases">
        <title>Rudanella paleaurantiibacter sp. nov., isolated from sludge.</title>
        <authorList>
            <person name="Xu S.Q."/>
        </authorList>
    </citation>
    <scope>NUCLEOTIDE SEQUENCE [LARGE SCALE GENOMIC DNA]</scope>
    <source>
        <strain evidence="3 4">HX-22-17</strain>
    </source>
</reference>
<evidence type="ECO:0000256" key="1">
    <source>
        <dbReference type="PROSITE-ProRule" id="PRU00169"/>
    </source>
</evidence>
<keyword evidence="1" id="KW-0597">Phosphoprotein</keyword>
<dbReference type="AlphaFoldDB" id="A0A7J5TYI6"/>
<dbReference type="RefSeq" id="WP_152124732.1">
    <property type="nucleotide sequence ID" value="NZ_WELI01000005.1"/>
</dbReference>
<organism evidence="3 4">
    <name type="scientific">Rudanella paleaurantiibacter</name>
    <dbReference type="NCBI Taxonomy" id="2614655"/>
    <lineage>
        <taxon>Bacteria</taxon>
        <taxon>Pseudomonadati</taxon>
        <taxon>Bacteroidota</taxon>
        <taxon>Cytophagia</taxon>
        <taxon>Cytophagales</taxon>
        <taxon>Cytophagaceae</taxon>
        <taxon>Rudanella</taxon>
    </lineage>
</organism>
<dbReference type="Gene3D" id="3.40.50.2300">
    <property type="match status" value="1"/>
</dbReference>
<evidence type="ECO:0000313" key="4">
    <source>
        <dbReference type="Proteomes" id="UP000488299"/>
    </source>
</evidence>
<proteinExistence type="predicted"/>
<dbReference type="GO" id="GO:0000160">
    <property type="term" value="P:phosphorelay signal transduction system"/>
    <property type="evidence" value="ECO:0007669"/>
    <property type="project" value="InterPro"/>
</dbReference>
<dbReference type="InterPro" id="IPR001789">
    <property type="entry name" value="Sig_transdc_resp-reg_receiver"/>
</dbReference>
<dbReference type="SUPFAM" id="SSF52172">
    <property type="entry name" value="CheY-like"/>
    <property type="match status" value="1"/>
</dbReference>
<dbReference type="Pfam" id="PF00072">
    <property type="entry name" value="Response_reg"/>
    <property type="match status" value="1"/>
</dbReference>